<feature type="coiled-coil region" evidence="1">
    <location>
        <begin position="299"/>
        <end position="333"/>
    </location>
</feature>
<gene>
    <name evidence="2" type="ORF">CINCED_3A007113</name>
</gene>
<keyword evidence="3" id="KW-1185">Reference proteome</keyword>
<evidence type="ECO:0008006" key="4">
    <source>
        <dbReference type="Google" id="ProtNLM"/>
    </source>
</evidence>
<protein>
    <recommendedName>
        <fullName evidence="4">THAP-type domain-containing protein</fullName>
    </recommendedName>
</protein>
<accession>A0A5E4MYQ5</accession>
<proteinExistence type="predicted"/>
<dbReference type="PROSITE" id="PS51257">
    <property type="entry name" value="PROKAR_LIPOPROTEIN"/>
    <property type="match status" value="1"/>
</dbReference>
<name>A0A5E4MYQ5_9HEMI</name>
<evidence type="ECO:0000256" key="1">
    <source>
        <dbReference type="SAM" id="Coils"/>
    </source>
</evidence>
<dbReference type="EMBL" id="CABPRJ010001448">
    <property type="protein sequence ID" value="VVC37492.1"/>
    <property type="molecule type" value="Genomic_DNA"/>
</dbReference>
<sequence>MCSRHFNDQDLYPPSKIDNRRLQVPGAVPSLLLSCNKYKSAEKSSSKIRHKLSLKAKMLDNDNKQPKIVSCSSTMPFNHLDMNDSIIISFKQETNDIKDEPLEATFEQKKGWSDQLPIHRNNCLSEIISFKQETIDIKDEPSETTFEQNEGWSGQLPHHTNNCVSNVVLPEFPETELMKSEFSETVPVKSEYTDLSYSCPFSNSLICSSNDIYHLHNEIHNSTVDNKFEIVDGTADDCPPINCFSKDKSCSLVKDIKIKCTLLQEKHKQKMSYFADIKSSDLSIPIKAKRIFHKTKQHMKQQNNKIKRFRQKIQKLNNRLNLIKYELENCKTSK</sequence>
<evidence type="ECO:0000313" key="2">
    <source>
        <dbReference type="EMBL" id="VVC37492.1"/>
    </source>
</evidence>
<keyword evidence="1" id="KW-0175">Coiled coil</keyword>
<dbReference type="AlphaFoldDB" id="A0A5E4MYQ5"/>
<reference evidence="2 3" key="1">
    <citation type="submission" date="2019-08" db="EMBL/GenBank/DDBJ databases">
        <authorList>
            <person name="Alioto T."/>
            <person name="Alioto T."/>
            <person name="Gomez Garrido J."/>
        </authorList>
    </citation>
    <scope>NUCLEOTIDE SEQUENCE [LARGE SCALE GENOMIC DNA]</scope>
</reference>
<evidence type="ECO:0000313" key="3">
    <source>
        <dbReference type="Proteomes" id="UP000325440"/>
    </source>
</evidence>
<dbReference type="Proteomes" id="UP000325440">
    <property type="component" value="Unassembled WGS sequence"/>
</dbReference>
<organism evidence="2 3">
    <name type="scientific">Cinara cedri</name>
    <dbReference type="NCBI Taxonomy" id="506608"/>
    <lineage>
        <taxon>Eukaryota</taxon>
        <taxon>Metazoa</taxon>
        <taxon>Ecdysozoa</taxon>
        <taxon>Arthropoda</taxon>
        <taxon>Hexapoda</taxon>
        <taxon>Insecta</taxon>
        <taxon>Pterygota</taxon>
        <taxon>Neoptera</taxon>
        <taxon>Paraneoptera</taxon>
        <taxon>Hemiptera</taxon>
        <taxon>Sternorrhyncha</taxon>
        <taxon>Aphidomorpha</taxon>
        <taxon>Aphidoidea</taxon>
        <taxon>Aphididae</taxon>
        <taxon>Lachninae</taxon>
        <taxon>Cinara</taxon>
    </lineage>
</organism>